<name>A0ACD0NSG6_9BASI</name>
<accession>A0ACD0NSG6</accession>
<evidence type="ECO:0000313" key="2">
    <source>
        <dbReference type="Proteomes" id="UP000245626"/>
    </source>
</evidence>
<proteinExistence type="predicted"/>
<evidence type="ECO:0000313" key="1">
    <source>
        <dbReference type="EMBL" id="PWN48739.1"/>
    </source>
</evidence>
<organism evidence="1 2">
    <name type="scientific">Violaceomyces palustris</name>
    <dbReference type="NCBI Taxonomy" id="1673888"/>
    <lineage>
        <taxon>Eukaryota</taxon>
        <taxon>Fungi</taxon>
        <taxon>Dikarya</taxon>
        <taxon>Basidiomycota</taxon>
        <taxon>Ustilaginomycotina</taxon>
        <taxon>Ustilaginomycetes</taxon>
        <taxon>Violaceomycetales</taxon>
        <taxon>Violaceomycetaceae</taxon>
        <taxon>Violaceomyces</taxon>
    </lineage>
</organism>
<keyword evidence="2" id="KW-1185">Reference proteome</keyword>
<reference evidence="1 2" key="1">
    <citation type="journal article" date="2018" name="Mol. Biol. Evol.">
        <title>Broad Genomic Sampling Reveals a Smut Pathogenic Ancestry of the Fungal Clade Ustilaginomycotina.</title>
        <authorList>
            <person name="Kijpornyongpan T."/>
            <person name="Mondo S.J."/>
            <person name="Barry K."/>
            <person name="Sandor L."/>
            <person name="Lee J."/>
            <person name="Lipzen A."/>
            <person name="Pangilinan J."/>
            <person name="LaButti K."/>
            <person name="Hainaut M."/>
            <person name="Henrissat B."/>
            <person name="Grigoriev I.V."/>
            <person name="Spatafora J.W."/>
            <person name="Aime M.C."/>
        </authorList>
    </citation>
    <scope>NUCLEOTIDE SEQUENCE [LARGE SCALE GENOMIC DNA]</scope>
    <source>
        <strain evidence="1 2">SA 807</strain>
    </source>
</reference>
<sequence length="1659" mass="174135">MAKAKAPPRPNPSSRPTQPPPKVAAAAAAAAAAAQQQQRQSSTPTQPSSPSLSNEQIQSSSASSKKKKKKSKSKSKDAEAVNGQEYDSPTMNSAAHPRPRSPGAYSATAKAQADLLATASDLYRRIEADPQGIPDDDAYWTSLPAHLRTFIRNALPLGQFPPSAQAAVNGNPNDPNTRHASTQAMIAVAQQLAQAAHASQRHLQQFPPGTHPYPPLPFDPSIFADLALHPEQALPLHPHPNAAGTNAGNQPNGAHSPFVHGRAHVQYATSPNPPPTQPPGEPLPAPVVLVNEYGEETGDYDDEYYSDDELDHDGGMMGHRGGMMPDNSGVWIQEDISSVTSAPNGVLGSANGEQTATKKNKKKKKKKSGTGGGGGIDVAGHPAGGIQAQPLQAARPGQQQYAPASNNNATLAQSQGNRPGGNQVQPPPSSRAAGKQPMTFNSSNAKAAARPANGSGVPPPSSTAAAGSNPPTRIWSTSSVEERERIKEFWLGLSEKERRELVKLEKETVLKKMKDQQKHGCSCAVCGRKRTAIEDELEVLYDAYYDELEDYANHQQRWASSGGSVALDSNGAVIGGDQITQPRGHPHPAAKKGGVIPPESSDGYDEDELDDEEYDEEDEDEEYEDEEEDEEAELEREREREEAAAAEVKKNAGVGQGVGRRRAPSGQVNQPGTGQGDLFGLGSSLTVKGGILTVADDLLKNDGQKFLEMMEQLAERRMQREEEAGAEFGDSEDEDEDDMGDEDDDDDENLDDEDDEDQDDAMTDEQRMEEGRRMFQIFAARMFEQRVLQAYRERVAQERQLQLLRELEEEDMNEKAKEAKRAKENQKKKDKKRQLKQQKEEERLRKEQERAAEEAAAKARAEKQREAELKKQEEARLKREAERKAKEEERARKEEEKRKRLAEEKERELERERKKKEKEEKARLEREAKETKEKERKLKEEEARRAREQREVEERERKAKEERERKAEAVRKEKEAAEKAAAQAKAQAQQQQQRSSIAARTPAPATVSASGIGAPSLAPVPPTGPRAAQSTPKSSANASQHQAVSATSGARGRNASVPSSPAISQSAPRPGSQQQQSVGGGRGGRNGQSPAIAGGAQAQVPASASSSLPAPPQGLPPRPSSAVVNPLAHLQSSQVPSSSTSTPASVGLPRPPVSASLPTTSVVGSVGFGSIAAQSSSSVTASQSIQKAGGMVSPKPLQHGSATGQTSTGQQLLSQQHTPVSTPSRSTSGGYGQGTFDSLRSPTLPNGLPPTMGLGAPGKLGLDSVLQSPVLGIGAGLGSATSSLASLNLGAQAIGQQPSKIPGSAGLNGIGQGPASLMSQSMPSHMHNQSPLNQAPGTTVRSRAPSLAESEHFSGLGLRPPSSLSHRAIQRPTPPTPIGPIGRPRHTDSIHHDDGLFGPSPIGRSSSVSNAGTAGSGSGPTSPKVPEGILGSSALGGDDELIEPKPRRTSNTAPITAGGGHFYGIGVGSVGTGAFGMSSSSPWSAFSGAGPAAPGSQSAGFSSAPGVGSPGSLGLPHSAGLSQASGAVGVGVGSAASIDPWARAQNSWDRARFAFESPGGSSAVSSGLTAGLTGPPGALGQIHSPPSHHLHGGSGQLPHTLAAPGLGQSHAASVSSHAGGPLSPFGAPRSIFGAPGHGAIGQAISPTSHSSSQGNDRGL</sequence>
<gene>
    <name evidence="1" type="ORF">IE53DRAFT_363668</name>
</gene>
<protein>
    <submittedName>
        <fullName evidence="1">Uncharacterized protein</fullName>
    </submittedName>
</protein>
<dbReference type="EMBL" id="KZ820149">
    <property type="protein sequence ID" value="PWN48739.1"/>
    <property type="molecule type" value="Genomic_DNA"/>
</dbReference>
<dbReference type="Proteomes" id="UP000245626">
    <property type="component" value="Unassembled WGS sequence"/>
</dbReference>